<dbReference type="RefSeq" id="WP_377421909.1">
    <property type="nucleotide sequence ID" value="NZ_JBHSPR010000010.1"/>
</dbReference>
<feature type="compositionally biased region" description="Basic and acidic residues" evidence="1">
    <location>
        <begin position="213"/>
        <end position="222"/>
    </location>
</feature>
<comment type="caution">
    <text evidence="3">The sequence shown here is derived from an EMBL/GenBank/DDBJ whole genome shotgun (WGS) entry which is preliminary data.</text>
</comment>
<dbReference type="EMBL" id="JBHSPR010000010">
    <property type="protein sequence ID" value="MFC6017568.1"/>
    <property type="molecule type" value="Genomic_DNA"/>
</dbReference>
<dbReference type="InterPro" id="IPR025335">
    <property type="entry name" value="DUF4241"/>
</dbReference>
<evidence type="ECO:0000256" key="1">
    <source>
        <dbReference type="SAM" id="MobiDB-lite"/>
    </source>
</evidence>
<evidence type="ECO:0000313" key="3">
    <source>
        <dbReference type="EMBL" id="MFC6017568.1"/>
    </source>
</evidence>
<feature type="region of interest" description="Disordered" evidence="1">
    <location>
        <begin position="213"/>
        <end position="233"/>
    </location>
</feature>
<keyword evidence="2" id="KW-0732">Signal</keyword>
<name>A0ABW1K9U1_9ACTN</name>
<evidence type="ECO:0000256" key="2">
    <source>
        <dbReference type="SAM" id="SignalP"/>
    </source>
</evidence>
<dbReference type="Proteomes" id="UP001596203">
    <property type="component" value="Unassembled WGS sequence"/>
</dbReference>
<feature type="signal peptide" evidence="2">
    <location>
        <begin position="1"/>
        <end position="16"/>
    </location>
</feature>
<gene>
    <name evidence="3" type="ORF">ACFP2T_15300</name>
</gene>
<keyword evidence="4" id="KW-1185">Reference proteome</keyword>
<proteinExistence type="predicted"/>
<organism evidence="3 4">
    <name type="scientific">Plantactinospora solaniradicis</name>
    <dbReference type="NCBI Taxonomy" id="1723736"/>
    <lineage>
        <taxon>Bacteria</taxon>
        <taxon>Bacillati</taxon>
        <taxon>Actinomycetota</taxon>
        <taxon>Actinomycetes</taxon>
        <taxon>Micromonosporales</taxon>
        <taxon>Micromonosporaceae</taxon>
        <taxon>Plantactinospora</taxon>
    </lineage>
</organism>
<accession>A0ABW1K9U1</accession>
<feature type="chain" id="PRO_5046832384" evidence="2">
    <location>
        <begin position="17"/>
        <end position="487"/>
    </location>
</feature>
<dbReference type="Pfam" id="PF14025">
    <property type="entry name" value="DUF4241"/>
    <property type="match status" value="1"/>
</dbReference>
<protein>
    <submittedName>
        <fullName evidence="3">DUF4241 domain-containing protein</fullName>
    </submittedName>
</protein>
<sequence length="487" mass="52869">MFLTCLALVSALAVVAATVRISSALIERVGQGVAEERAVEVTYCAGWEPGSRKPVGVMGVEEARRRDSAGEPYAVLLTAGARPRALLQIDWGHRYLGLFLFDEHGRRDRAYDYRELEPGLLDLRQYEQWRYGSADEPEFPERGWHFTLTARPDSDTADVELDHGSLFQTSRDVPERHRTLRRAPFADWTAYADGRMLGFKRNAGHVALVPARHQEDQGHREAATPPWTAPSGLRPRHLEALFTRGSRFSDTESGVAFVTEPQPAGVLRVPTGAVIAADPGTLGSSDEPYTVRVPAGDHPVLVAGLRRESEGWNETTAAMVRILDKPTASWELAVRPGQDIRLLGDDEFYGFGVDTGTGAFLDASGRDALGAAYEHRQQSDAREDDKETEVADPATGTNLIAFPSGAGDGSYPVWIGRTADGEVTCLVADMLVLHDMRPLPPTAPDTAVFLTPAPTGSGVRPEPNPADPEATAEFLAKAAARIGAEKE</sequence>
<reference evidence="4" key="1">
    <citation type="journal article" date="2019" name="Int. J. Syst. Evol. Microbiol.">
        <title>The Global Catalogue of Microorganisms (GCM) 10K type strain sequencing project: providing services to taxonomists for standard genome sequencing and annotation.</title>
        <authorList>
            <consortium name="The Broad Institute Genomics Platform"/>
            <consortium name="The Broad Institute Genome Sequencing Center for Infectious Disease"/>
            <person name="Wu L."/>
            <person name="Ma J."/>
        </authorList>
    </citation>
    <scope>NUCLEOTIDE SEQUENCE [LARGE SCALE GENOMIC DNA]</scope>
    <source>
        <strain evidence="4">ZS-35-S2</strain>
    </source>
</reference>
<evidence type="ECO:0000313" key="4">
    <source>
        <dbReference type="Proteomes" id="UP001596203"/>
    </source>
</evidence>